<dbReference type="AlphaFoldDB" id="A0A7R9KJN9"/>
<proteinExistence type="predicted"/>
<dbReference type="EMBL" id="CAJPIZ010002364">
    <property type="protein sequence ID" value="CAG2104922.1"/>
    <property type="molecule type" value="Genomic_DNA"/>
</dbReference>
<dbReference type="Gene3D" id="2.40.128.20">
    <property type="match status" value="2"/>
</dbReference>
<gene>
    <name evidence="1" type="ORF">OSB1V03_LOCUS4936</name>
</gene>
<dbReference type="PROSITE" id="PS00213">
    <property type="entry name" value="LIPOCALIN"/>
    <property type="match status" value="1"/>
</dbReference>
<protein>
    <submittedName>
        <fullName evidence="1">Uncharacterized protein</fullName>
    </submittedName>
</protein>
<dbReference type="EMBL" id="OC856939">
    <property type="protein sequence ID" value="CAD7624492.1"/>
    <property type="molecule type" value="Genomic_DNA"/>
</dbReference>
<dbReference type="OrthoDB" id="6526869at2759"/>
<organism evidence="1">
    <name type="scientific">Medioppia subpectinata</name>
    <dbReference type="NCBI Taxonomy" id="1979941"/>
    <lineage>
        <taxon>Eukaryota</taxon>
        <taxon>Metazoa</taxon>
        <taxon>Ecdysozoa</taxon>
        <taxon>Arthropoda</taxon>
        <taxon>Chelicerata</taxon>
        <taxon>Arachnida</taxon>
        <taxon>Acari</taxon>
        <taxon>Acariformes</taxon>
        <taxon>Sarcoptiformes</taxon>
        <taxon>Oribatida</taxon>
        <taxon>Brachypylina</taxon>
        <taxon>Oppioidea</taxon>
        <taxon>Oppiidae</taxon>
        <taxon>Medioppia</taxon>
    </lineage>
</organism>
<evidence type="ECO:0000313" key="1">
    <source>
        <dbReference type="EMBL" id="CAD7624492.1"/>
    </source>
</evidence>
<reference evidence="1" key="1">
    <citation type="submission" date="2020-11" db="EMBL/GenBank/DDBJ databases">
        <authorList>
            <person name="Tran Van P."/>
        </authorList>
    </citation>
    <scope>NUCLEOTIDE SEQUENCE</scope>
</reference>
<name>A0A7R9KJN9_9ACAR</name>
<dbReference type="Proteomes" id="UP000759131">
    <property type="component" value="Unassembled WGS sequence"/>
</dbReference>
<accession>A0A7R9KJN9</accession>
<dbReference type="InterPro" id="IPR022272">
    <property type="entry name" value="Lipocalin_CS"/>
</dbReference>
<sequence length="336" mass="38326">MIYQLEKVKQNTLKECDISKLTGLWYAVYSKTPAPQPICMELNKVSEHSLQFKHIINGVVDHTYDLVQNYDTLQGKLDRVIDRGDYQLGYPWWVLHTDYDQFLVVYQCLIHSDDPNDPNASEDVWTIYSRSKTITGDQLTIGREVLLKSGAKPTADDQQEILFKMYTLIVIPLHTGQQSVYPYHKPASKALRELDLKSLEGEWYGVYHRNAKEVNGSCPRLEIFVGNGYVNVTESRGNNTVFVQKMEQNQYLKGKISQVIQLPEGYSVERPWFIQQVDPVLVIYQVTTGSSDTDNWSVYSRNQTLSTTIVESGAQRLVEAGAVRDINGNVGYHCSD</sequence>
<evidence type="ECO:0000313" key="2">
    <source>
        <dbReference type="Proteomes" id="UP000759131"/>
    </source>
</evidence>
<keyword evidence="2" id="KW-1185">Reference proteome</keyword>
<dbReference type="InterPro" id="IPR012674">
    <property type="entry name" value="Calycin"/>
</dbReference>
<dbReference type="SUPFAM" id="SSF50814">
    <property type="entry name" value="Lipocalins"/>
    <property type="match status" value="2"/>
</dbReference>